<evidence type="ECO:0000313" key="2">
    <source>
        <dbReference type="Proteomes" id="UP001652504"/>
    </source>
</evidence>
<keyword evidence="2" id="KW-1185">Reference proteome</keyword>
<dbReference type="EMBL" id="JAOWKX010000007">
    <property type="protein sequence ID" value="MCV2885735.1"/>
    <property type="molecule type" value="Genomic_DNA"/>
</dbReference>
<dbReference type="RefSeq" id="WP_263713023.1">
    <property type="nucleotide sequence ID" value="NZ_JAOWKX010000007.1"/>
</dbReference>
<proteinExistence type="predicted"/>
<evidence type="ECO:0000313" key="1">
    <source>
        <dbReference type="EMBL" id="MCV2885735.1"/>
    </source>
</evidence>
<gene>
    <name evidence="1" type="ORF">OE749_13635</name>
</gene>
<accession>A0ABT3AAM8</accession>
<dbReference type="Proteomes" id="UP001652504">
    <property type="component" value="Unassembled WGS sequence"/>
</dbReference>
<comment type="caution">
    <text evidence="1">The sequence shown here is derived from an EMBL/GenBank/DDBJ whole genome shotgun (WGS) entry which is preliminary data.</text>
</comment>
<sequence length="57" mass="6663">MAKEDENDQSVIVIDDYVLPNVIHIDTPVPNPPPEDDETSHTVSIKTYRNLIWRIYR</sequence>
<name>A0ABT3AAM8_9ALTE</name>
<reference evidence="1 2" key="1">
    <citation type="submission" date="2022-10" db="EMBL/GenBank/DDBJ databases">
        <title>Aestuariibacter sp. AA17 isolated from Montipora capitata coral fragment.</title>
        <authorList>
            <person name="Emsley S.A."/>
            <person name="Pfannmuller K.M."/>
            <person name="Loughran R.M."/>
            <person name="Shlafstein M."/>
            <person name="Papke E."/>
            <person name="Saw J.H."/>
            <person name="Ushijima B."/>
            <person name="Videau P."/>
        </authorList>
    </citation>
    <scope>NUCLEOTIDE SEQUENCE [LARGE SCALE GENOMIC DNA]</scope>
    <source>
        <strain evidence="1 2">AA17</strain>
    </source>
</reference>
<protein>
    <submittedName>
        <fullName evidence="1">Uncharacterized protein</fullName>
    </submittedName>
</protein>
<organism evidence="1 2">
    <name type="scientific">Fluctibacter corallii</name>
    <dbReference type="NCBI Taxonomy" id="2984329"/>
    <lineage>
        <taxon>Bacteria</taxon>
        <taxon>Pseudomonadati</taxon>
        <taxon>Pseudomonadota</taxon>
        <taxon>Gammaproteobacteria</taxon>
        <taxon>Alteromonadales</taxon>
        <taxon>Alteromonadaceae</taxon>
        <taxon>Fluctibacter</taxon>
    </lineage>
</organism>